<accession>A0ABW7XDT1</accession>
<dbReference type="RefSeq" id="WP_397400920.1">
    <property type="nucleotide sequence ID" value="NZ_JBIRYI010000001.1"/>
</dbReference>
<keyword evidence="1" id="KW-0472">Membrane</keyword>
<reference evidence="2 3" key="1">
    <citation type="submission" date="2024-10" db="EMBL/GenBank/DDBJ databases">
        <title>The Natural Products Discovery Center: Release of the First 8490 Sequenced Strains for Exploring Actinobacteria Biosynthetic Diversity.</title>
        <authorList>
            <person name="Kalkreuter E."/>
            <person name="Kautsar S.A."/>
            <person name="Yang D."/>
            <person name="Bader C.D."/>
            <person name="Teijaro C.N."/>
            <person name="Fluegel L."/>
            <person name="Davis C.M."/>
            <person name="Simpson J.R."/>
            <person name="Lauterbach L."/>
            <person name="Steele A.D."/>
            <person name="Gui C."/>
            <person name="Meng S."/>
            <person name="Li G."/>
            <person name="Viehrig K."/>
            <person name="Ye F."/>
            <person name="Su P."/>
            <person name="Kiefer A.F."/>
            <person name="Nichols A."/>
            <person name="Cepeda A.J."/>
            <person name="Yan W."/>
            <person name="Fan B."/>
            <person name="Jiang Y."/>
            <person name="Adhikari A."/>
            <person name="Zheng C.-J."/>
            <person name="Schuster L."/>
            <person name="Cowan T.M."/>
            <person name="Smanski M.J."/>
            <person name="Chevrette M.G."/>
            <person name="De Carvalho L.P.S."/>
            <person name="Shen B."/>
        </authorList>
    </citation>
    <scope>NUCLEOTIDE SEQUENCE [LARGE SCALE GENOMIC DNA]</scope>
    <source>
        <strain evidence="2 3">NPDC019481</strain>
    </source>
</reference>
<keyword evidence="1" id="KW-0812">Transmembrane</keyword>
<evidence type="ECO:0000256" key="1">
    <source>
        <dbReference type="SAM" id="Phobius"/>
    </source>
</evidence>
<comment type="caution">
    <text evidence="2">The sequence shown here is derived from an EMBL/GenBank/DDBJ whole genome shotgun (WGS) entry which is preliminary data.</text>
</comment>
<keyword evidence="1" id="KW-1133">Transmembrane helix</keyword>
<evidence type="ECO:0000313" key="3">
    <source>
        <dbReference type="Proteomes" id="UP001611580"/>
    </source>
</evidence>
<evidence type="ECO:0000313" key="2">
    <source>
        <dbReference type="EMBL" id="MFI2485654.1"/>
    </source>
</evidence>
<dbReference type="PROSITE" id="PS51318">
    <property type="entry name" value="TAT"/>
    <property type="match status" value="1"/>
</dbReference>
<dbReference type="Proteomes" id="UP001611580">
    <property type="component" value="Unassembled WGS sequence"/>
</dbReference>
<sequence>MTRNDSNPPVDDGWVDHLRDVVGGVVPPTPADPHDLARVAVRRTRTRRALLASGGGLTAVAAFAGAAFGLGGPTTSGELLPAASASASDPVASREVPAGWHTEELEGLTYALPPEIVTSGPVADEPGETSEMWHSKEDPDSPPFLRMAYYDEGSESATWPGIAERGDGEPFELTGAASALEFDVAAEAGGLPTGTEVPDHAQGPTMLVIEPTAGDGAYVITITQFGDTAEDFVEAFLPTLSLA</sequence>
<dbReference type="InterPro" id="IPR006311">
    <property type="entry name" value="TAT_signal"/>
</dbReference>
<protein>
    <recommendedName>
        <fullName evidence="4">Tat (Twin-arginine translocation) pathway signal sequence</fullName>
    </recommendedName>
</protein>
<name>A0ABW7XDT1_9MICO</name>
<evidence type="ECO:0008006" key="4">
    <source>
        <dbReference type="Google" id="ProtNLM"/>
    </source>
</evidence>
<dbReference type="EMBL" id="JBIRYI010000001">
    <property type="protein sequence ID" value="MFI2485654.1"/>
    <property type="molecule type" value="Genomic_DNA"/>
</dbReference>
<gene>
    <name evidence="2" type="ORF">ACH47X_02035</name>
</gene>
<organism evidence="2 3">
    <name type="scientific">Promicromonospora kroppenstedtii</name>
    <dbReference type="NCBI Taxonomy" id="440482"/>
    <lineage>
        <taxon>Bacteria</taxon>
        <taxon>Bacillati</taxon>
        <taxon>Actinomycetota</taxon>
        <taxon>Actinomycetes</taxon>
        <taxon>Micrococcales</taxon>
        <taxon>Promicromonosporaceae</taxon>
        <taxon>Promicromonospora</taxon>
    </lineage>
</organism>
<proteinExistence type="predicted"/>
<feature type="transmembrane region" description="Helical" evidence="1">
    <location>
        <begin position="49"/>
        <end position="70"/>
    </location>
</feature>
<keyword evidence="3" id="KW-1185">Reference proteome</keyword>